<dbReference type="AlphaFoldDB" id="X1D237"/>
<organism evidence="1">
    <name type="scientific">marine sediment metagenome</name>
    <dbReference type="NCBI Taxonomy" id="412755"/>
    <lineage>
        <taxon>unclassified sequences</taxon>
        <taxon>metagenomes</taxon>
        <taxon>ecological metagenomes</taxon>
    </lineage>
</organism>
<evidence type="ECO:0000313" key="1">
    <source>
        <dbReference type="EMBL" id="GAH14851.1"/>
    </source>
</evidence>
<reference evidence="1" key="1">
    <citation type="journal article" date="2014" name="Front. Microbiol.">
        <title>High frequency of phylogenetically diverse reductive dehalogenase-homologous genes in deep subseafloor sedimentary metagenomes.</title>
        <authorList>
            <person name="Kawai M."/>
            <person name="Futagami T."/>
            <person name="Toyoda A."/>
            <person name="Takaki Y."/>
            <person name="Nishi S."/>
            <person name="Hori S."/>
            <person name="Arai W."/>
            <person name="Tsubouchi T."/>
            <person name="Morono Y."/>
            <person name="Uchiyama I."/>
            <person name="Ito T."/>
            <person name="Fujiyama A."/>
            <person name="Inagaki F."/>
            <person name="Takami H."/>
        </authorList>
    </citation>
    <scope>NUCLEOTIDE SEQUENCE</scope>
    <source>
        <strain evidence="1">Expedition CK06-06</strain>
    </source>
</reference>
<sequence length="69" mass="7608">MGAWVRAIGSIGIHYIPAVRQIPLYGVNSITRTTIWSDIDRTDLAEAGVNIIDFVNGAGFMIRNFFTPP</sequence>
<gene>
    <name evidence="1" type="ORF">S01H4_63461</name>
</gene>
<proteinExistence type="predicted"/>
<protein>
    <submittedName>
        <fullName evidence="1">Uncharacterized protein</fullName>
    </submittedName>
</protein>
<dbReference type="EMBL" id="BART01038173">
    <property type="protein sequence ID" value="GAH14851.1"/>
    <property type="molecule type" value="Genomic_DNA"/>
</dbReference>
<accession>X1D237</accession>
<name>X1D237_9ZZZZ</name>
<comment type="caution">
    <text evidence="1">The sequence shown here is derived from an EMBL/GenBank/DDBJ whole genome shotgun (WGS) entry which is preliminary data.</text>
</comment>